<accession>A0A972GLS8</accession>
<sequence>MLAQNRNQHLTKSFDFGAVPNCSFLLYKQPETKVENRSSLPHHTRKQRTLQTAMSANKTLFEAIANHEYLHLYRFWTDLSQSL</sequence>
<gene>
    <name evidence="1" type="ORF">GC093_07390</name>
</gene>
<evidence type="ECO:0000313" key="2">
    <source>
        <dbReference type="Proteomes" id="UP000641588"/>
    </source>
</evidence>
<dbReference type="RefSeq" id="WP_171651250.1">
    <property type="nucleotide sequence ID" value="NZ_WHOD01000027.1"/>
</dbReference>
<name>A0A972GLS8_9BACL</name>
<reference evidence="1" key="1">
    <citation type="submission" date="2019-10" db="EMBL/GenBank/DDBJ databases">
        <title>Description of Paenibacillus glebae sp. nov.</title>
        <authorList>
            <person name="Carlier A."/>
            <person name="Qi S."/>
        </authorList>
    </citation>
    <scope>NUCLEOTIDE SEQUENCE</scope>
    <source>
        <strain evidence="1">LMG 31456</strain>
    </source>
</reference>
<organism evidence="1 2">
    <name type="scientific">Paenibacillus foliorum</name>
    <dbReference type="NCBI Taxonomy" id="2654974"/>
    <lineage>
        <taxon>Bacteria</taxon>
        <taxon>Bacillati</taxon>
        <taxon>Bacillota</taxon>
        <taxon>Bacilli</taxon>
        <taxon>Bacillales</taxon>
        <taxon>Paenibacillaceae</taxon>
        <taxon>Paenibacillus</taxon>
    </lineage>
</organism>
<dbReference type="Proteomes" id="UP000641588">
    <property type="component" value="Unassembled WGS sequence"/>
</dbReference>
<dbReference type="AlphaFoldDB" id="A0A972GLS8"/>
<proteinExistence type="predicted"/>
<dbReference type="EMBL" id="WHOD01000027">
    <property type="protein sequence ID" value="NOU93057.1"/>
    <property type="molecule type" value="Genomic_DNA"/>
</dbReference>
<keyword evidence="2" id="KW-1185">Reference proteome</keyword>
<protein>
    <submittedName>
        <fullName evidence="1">Uncharacterized protein</fullName>
    </submittedName>
</protein>
<evidence type="ECO:0000313" key="1">
    <source>
        <dbReference type="EMBL" id="NOU93057.1"/>
    </source>
</evidence>
<comment type="caution">
    <text evidence="1">The sequence shown here is derived from an EMBL/GenBank/DDBJ whole genome shotgun (WGS) entry which is preliminary data.</text>
</comment>